<sequence>MKKIFVATALSALLSGCGQADKENSARLQLEVGKLQGELISLRAELDAERNGPPRALAKAKNEISEASLTAAKKTLSDLVSRFPESPQALEAKSLLADTDLKIAAAEKTRQLEAAKAAEENRRTLARLDANLIKTTDEIKGLTWISHKGVPVLGNYMALYFGVKDGSAAAYPMRMKLNYYADSWLFVQSVTIKADDQVFDLGKLDFERDNAAGSIWEWSDSRASDMAMLNKILSAKKVVIRYDGRQYYHDFVLPESQKTAMKETLLAWQRYGGKA</sequence>
<name>A0A5N7JWC4_9PSED</name>
<dbReference type="PROSITE" id="PS51257">
    <property type="entry name" value="PROKAR_LIPOPROTEIN"/>
    <property type="match status" value="1"/>
</dbReference>
<comment type="caution">
    <text evidence="1">The sequence shown here is derived from an EMBL/GenBank/DDBJ whole genome shotgun (WGS) entry which is preliminary data.</text>
</comment>
<accession>A0A5N7JWC4</accession>
<dbReference type="AlphaFoldDB" id="A0A5N7JWC4"/>
<proteinExistence type="predicted"/>
<evidence type="ECO:0000313" key="1">
    <source>
        <dbReference type="EMBL" id="MPQ85473.1"/>
    </source>
</evidence>
<dbReference type="EMBL" id="VUBA01000100">
    <property type="protein sequence ID" value="MPQ85473.1"/>
    <property type="molecule type" value="Genomic_DNA"/>
</dbReference>
<gene>
    <name evidence="1" type="ORF">F0170_16625</name>
</gene>
<reference evidence="1 2" key="1">
    <citation type="submission" date="2019-09" db="EMBL/GenBank/DDBJ databases">
        <title>The draft genomes of Allium pathogen Pseudomonas sp.</title>
        <authorList>
            <person name="Fujikawa T."/>
            <person name="Sawada H."/>
        </authorList>
    </citation>
    <scope>NUCLEOTIDE SEQUENCE [LARGE SCALE GENOMIC DNA]</scope>
    <source>
        <strain evidence="1 2">MAFF 730085</strain>
    </source>
</reference>
<dbReference type="Proteomes" id="UP000325438">
    <property type="component" value="Unassembled WGS sequence"/>
</dbReference>
<evidence type="ECO:0008006" key="3">
    <source>
        <dbReference type="Google" id="ProtNLM"/>
    </source>
</evidence>
<protein>
    <recommendedName>
        <fullName evidence="3">Lipoprotein</fullName>
    </recommendedName>
</protein>
<evidence type="ECO:0000313" key="2">
    <source>
        <dbReference type="Proteomes" id="UP000325438"/>
    </source>
</evidence>
<organism evidence="1 2">
    <name type="scientific">Pseudomonas kitaguniensis</name>
    <dbReference type="NCBI Taxonomy" id="2607908"/>
    <lineage>
        <taxon>Bacteria</taxon>
        <taxon>Pseudomonadati</taxon>
        <taxon>Pseudomonadota</taxon>
        <taxon>Gammaproteobacteria</taxon>
        <taxon>Pseudomonadales</taxon>
        <taxon>Pseudomonadaceae</taxon>
        <taxon>Pseudomonas</taxon>
    </lineage>
</organism>
<dbReference type="RefSeq" id="WP_152750194.1">
    <property type="nucleotide sequence ID" value="NZ_VUBA01000100.1"/>
</dbReference>